<gene>
    <name evidence="2" type="ORF">TSOC_004535</name>
</gene>
<protein>
    <submittedName>
        <fullName evidence="2">Uncharacterized protein</fullName>
    </submittedName>
</protein>
<proteinExistence type="predicted"/>
<keyword evidence="3" id="KW-1185">Reference proteome</keyword>
<dbReference type="Proteomes" id="UP000236333">
    <property type="component" value="Unassembled WGS sequence"/>
</dbReference>
<feature type="compositionally biased region" description="Low complexity" evidence="1">
    <location>
        <begin position="118"/>
        <end position="127"/>
    </location>
</feature>
<sequence>MIQASGVAFPPLLRPQAAMAAPSSGGKAAAMAHALHSAQPSRRGRRPMLKSSTYCDRCSAAASTVATMPAAGTAEPLLSYDSRMAPNESIAYCHSQLGWKPRRRAAERSSPPPPPSSPSSCPAAGASGVSTARGEPSAAAVTLRRWPSGTTKVWEPAMVTSCASNSDCPSSSTLHDSCRATCVWAARAAAASATAGAGGGGGMGISVVPLRRLEMARSTLVLAGKTEVFELADTASSLRPSRSNSVYSTFVTPYSYTQRPAAGGGARAAAAAPSGPGSPPPPPAGAGPSTQRRRSCSTFMPSAAPTARSHDMKPNASPPAPPLENPAPASASSVVSVPAMGLEICRTSAARRPWVRVSQSNTPSSHISFQMAPWPPGFIMGPSGRLSSHLPGQAPTPKRLHQHEGGDAIDAEQRLNLRGAAQQRLQPLHLRLQRHLAPWLRQPKCRLFRRLEALGLLLPRGLQRGGQPHAAARRIALWLALLEREGRREGRERAAAGPLRGWATQGRGEGPDPLGREGRWPGLLALAPARALEA</sequence>
<feature type="compositionally biased region" description="Pro residues" evidence="1">
    <location>
        <begin position="316"/>
        <end position="325"/>
    </location>
</feature>
<feature type="region of interest" description="Disordered" evidence="1">
    <location>
        <begin position="30"/>
        <end position="50"/>
    </location>
</feature>
<accession>A0A2J8A8P9</accession>
<feature type="region of interest" description="Disordered" evidence="1">
    <location>
        <begin position="261"/>
        <end position="330"/>
    </location>
</feature>
<evidence type="ECO:0000256" key="1">
    <source>
        <dbReference type="SAM" id="MobiDB-lite"/>
    </source>
</evidence>
<evidence type="ECO:0000313" key="3">
    <source>
        <dbReference type="Proteomes" id="UP000236333"/>
    </source>
</evidence>
<feature type="region of interest" description="Disordered" evidence="1">
    <location>
        <begin position="490"/>
        <end position="520"/>
    </location>
</feature>
<feature type="compositionally biased region" description="Pro residues" evidence="1">
    <location>
        <begin position="276"/>
        <end position="285"/>
    </location>
</feature>
<feature type="region of interest" description="Disordered" evidence="1">
    <location>
        <begin position="101"/>
        <end position="142"/>
    </location>
</feature>
<comment type="caution">
    <text evidence="2">The sequence shown here is derived from an EMBL/GenBank/DDBJ whole genome shotgun (WGS) entry which is preliminary data.</text>
</comment>
<dbReference type="AlphaFoldDB" id="A0A2J8A8P9"/>
<evidence type="ECO:0000313" key="2">
    <source>
        <dbReference type="EMBL" id="PNH08897.1"/>
    </source>
</evidence>
<name>A0A2J8A8P9_9CHLO</name>
<organism evidence="2 3">
    <name type="scientific">Tetrabaena socialis</name>
    <dbReference type="NCBI Taxonomy" id="47790"/>
    <lineage>
        <taxon>Eukaryota</taxon>
        <taxon>Viridiplantae</taxon>
        <taxon>Chlorophyta</taxon>
        <taxon>core chlorophytes</taxon>
        <taxon>Chlorophyceae</taxon>
        <taxon>CS clade</taxon>
        <taxon>Chlamydomonadales</taxon>
        <taxon>Tetrabaenaceae</taxon>
        <taxon>Tetrabaena</taxon>
    </lineage>
</organism>
<dbReference type="EMBL" id="PGGS01000112">
    <property type="protein sequence ID" value="PNH08897.1"/>
    <property type="molecule type" value="Genomic_DNA"/>
</dbReference>
<reference evidence="2 3" key="1">
    <citation type="journal article" date="2017" name="Mol. Biol. Evol.">
        <title>The 4-celled Tetrabaena socialis nuclear genome reveals the essential components for genetic control of cell number at the origin of multicellularity in the volvocine lineage.</title>
        <authorList>
            <person name="Featherston J."/>
            <person name="Arakaki Y."/>
            <person name="Hanschen E.R."/>
            <person name="Ferris P.J."/>
            <person name="Michod R.E."/>
            <person name="Olson B.J.S.C."/>
            <person name="Nozaki H."/>
            <person name="Durand P.M."/>
        </authorList>
    </citation>
    <scope>NUCLEOTIDE SEQUENCE [LARGE SCALE GENOMIC DNA]</scope>
    <source>
        <strain evidence="2 3">NIES-571</strain>
    </source>
</reference>